<protein>
    <submittedName>
        <fullName evidence="1">Uncharacterized protein</fullName>
    </submittedName>
</protein>
<dbReference type="EMBL" id="CP017826">
    <property type="protein sequence ID" value="APA14462.1"/>
    <property type="molecule type" value="Genomic_DNA"/>
</dbReference>
<accession>A0A1D9QI36</accession>
<gene>
    <name evidence="1" type="ORF">sscle_13g092320</name>
</gene>
<dbReference type="OrthoDB" id="5343530at2759"/>
<evidence type="ECO:0000313" key="2">
    <source>
        <dbReference type="Proteomes" id="UP000177798"/>
    </source>
</evidence>
<proteinExistence type="predicted"/>
<dbReference type="Proteomes" id="UP000177798">
    <property type="component" value="Chromosome 13"/>
</dbReference>
<sequence>MEEQVENLVRKWYIDPEKAGSASAWFVAPNFNRVIDLKLEQSHRLNMLKVMNVHFKFHEVFPNTQGSAMQDPSSNSHKPSCLDTRDWGAVILSLARHRRQVTRPTAVASNISTP</sequence>
<organism evidence="1 2">
    <name type="scientific">Sclerotinia sclerotiorum (strain ATCC 18683 / 1980 / Ss-1)</name>
    <name type="common">White mold</name>
    <name type="synonym">Whetzelinia sclerotiorum</name>
    <dbReference type="NCBI Taxonomy" id="665079"/>
    <lineage>
        <taxon>Eukaryota</taxon>
        <taxon>Fungi</taxon>
        <taxon>Dikarya</taxon>
        <taxon>Ascomycota</taxon>
        <taxon>Pezizomycotina</taxon>
        <taxon>Leotiomycetes</taxon>
        <taxon>Helotiales</taxon>
        <taxon>Sclerotiniaceae</taxon>
        <taxon>Sclerotinia</taxon>
    </lineage>
</organism>
<dbReference type="AlphaFoldDB" id="A0A1D9QI36"/>
<name>A0A1D9QI36_SCLS1</name>
<dbReference type="VEuPathDB" id="FungiDB:sscle_13g092320"/>
<evidence type="ECO:0000313" key="1">
    <source>
        <dbReference type="EMBL" id="APA14462.1"/>
    </source>
</evidence>
<reference evidence="2" key="1">
    <citation type="journal article" date="2017" name="Genome Biol. Evol.">
        <title>The complete genome sequence of the phytopathogenic fungus Sclerotinia sclerotiorum reveals insights into the genome architecture of broad host range pathogens.</title>
        <authorList>
            <person name="Derbyshire M."/>
            <person name="Denton-Giles M."/>
            <person name="Hegedus D."/>
            <person name="Seifbarghy S."/>
            <person name="Rollins J."/>
            <person name="van Kan J."/>
            <person name="Seidl M.F."/>
            <person name="Faino L."/>
            <person name="Mbengue M."/>
            <person name="Navaud O."/>
            <person name="Raffaele S."/>
            <person name="Hammond-Kosack K."/>
            <person name="Heard S."/>
            <person name="Oliver R."/>
        </authorList>
    </citation>
    <scope>NUCLEOTIDE SEQUENCE [LARGE SCALE GENOMIC DNA]</scope>
    <source>
        <strain evidence="2">ATCC 18683 / 1980 / Ss-1</strain>
    </source>
</reference>